<feature type="compositionally biased region" description="Low complexity" evidence="2">
    <location>
        <begin position="393"/>
        <end position="405"/>
    </location>
</feature>
<dbReference type="STRING" id="1522189.A0A316W994"/>
<evidence type="ECO:0000313" key="4">
    <source>
        <dbReference type="Proteomes" id="UP000245783"/>
    </source>
</evidence>
<evidence type="ECO:0000256" key="1">
    <source>
        <dbReference type="SAM" id="Coils"/>
    </source>
</evidence>
<dbReference type="InterPro" id="IPR028245">
    <property type="entry name" value="PIL1/LSP1"/>
</dbReference>
<feature type="coiled-coil region" evidence="1">
    <location>
        <begin position="167"/>
        <end position="230"/>
    </location>
</feature>
<proteinExistence type="predicted"/>
<keyword evidence="1" id="KW-0175">Coiled coil</keyword>
<dbReference type="GO" id="GO:0006897">
    <property type="term" value="P:endocytosis"/>
    <property type="evidence" value="ECO:0007669"/>
    <property type="project" value="TreeGrafter"/>
</dbReference>
<feature type="region of interest" description="Disordered" evidence="2">
    <location>
        <begin position="322"/>
        <end position="589"/>
    </location>
</feature>
<evidence type="ECO:0000313" key="3">
    <source>
        <dbReference type="EMBL" id="PWN44295.1"/>
    </source>
</evidence>
<dbReference type="OrthoDB" id="5599269at2759"/>
<feature type="compositionally biased region" description="Low complexity" evidence="2">
    <location>
        <begin position="496"/>
        <end position="521"/>
    </location>
</feature>
<dbReference type="GO" id="GO:0070941">
    <property type="term" value="P:eisosome assembly"/>
    <property type="evidence" value="ECO:0007669"/>
    <property type="project" value="TreeGrafter"/>
</dbReference>
<dbReference type="AlphaFoldDB" id="A0A316W994"/>
<dbReference type="RefSeq" id="XP_025371455.1">
    <property type="nucleotide sequence ID" value="XM_025513342.1"/>
</dbReference>
<feature type="compositionally biased region" description="Basic and acidic residues" evidence="2">
    <location>
        <begin position="562"/>
        <end position="573"/>
    </location>
</feature>
<dbReference type="EMBL" id="KZ819362">
    <property type="protein sequence ID" value="PWN44295.1"/>
    <property type="molecule type" value="Genomic_DNA"/>
</dbReference>
<dbReference type="InterPro" id="IPR027267">
    <property type="entry name" value="AH/BAR_dom_sf"/>
</dbReference>
<evidence type="ECO:0008006" key="5">
    <source>
        <dbReference type="Google" id="ProtNLM"/>
    </source>
</evidence>
<dbReference type="Gene3D" id="1.20.1270.60">
    <property type="entry name" value="Arfaptin homology (AH) domain/BAR domain"/>
    <property type="match status" value="1"/>
</dbReference>
<feature type="compositionally biased region" description="Polar residues" evidence="2">
    <location>
        <begin position="365"/>
        <end position="377"/>
    </location>
</feature>
<dbReference type="InParanoid" id="A0A316W994"/>
<protein>
    <recommendedName>
        <fullName evidence="5">Eisosome component PIL1-domain-containing protein</fullName>
    </recommendedName>
</protein>
<accession>A0A316W994</accession>
<feature type="region of interest" description="Disordered" evidence="2">
    <location>
        <begin position="1"/>
        <end position="59"/>
    </location>
</feature>
<evidence type="ECO:0000256" key="2">
    <source>
        <dbReference type="SAM" id="MobiDB-lite"/>
    </source>
</evidence>
<dbReference type="GO" id="GO:0008289">
    <property type="term" value="F:lipid binding"/>
    <property type="evidence" value="ECO:0007669"/>
    <property type="project" value="TreeGrafter"/>
</dbReference>
<dbReference type="Proteomes" id="UP000245783">
    <property type="component" value="Unassembled WGS sequence"/>
</dbReference>
<name>A0A316W994_9BASI</name>
<dbReference type="GO" id="GO:0036286">
    <property type="term" value="C:eisosome filament"/>
    <property type="evidence" value="ECO:0007669"/>
    <property type="project" value="TreeGrafter"/>
</dbReference>
<dbReference type="GeneID" id="37035212"/>
<keyword evidence="4" id="KW-1185">Reference proteome</keyword>
<organism evidence="3 4">
    <name type="scientific">Ceraceosorus guamensis</name>
    <dbReference type="NCBI Taxonomy" id="1522189"/>
    <lineage>
        <taxon>Eukaryota</taxon>
        <taxon>Fungi</taxon>
        <taxon>Dikarya</taxon>
        <taxon>Basidiomycota</taxon>
        <taxon>Ustilaginomycotina</taxon>
        <taxon>Exobasidiomycetes</taxon>
        <taxon>Ceraceosorales</taxon>
        <taxon>Ceraceosoraceae</taxon>
        <taxon>Ceraceosorus</taxon>
    </lineage>
</organism>
<dbReference type="GO" id="GO:0005886">
    <property type="term" value="C:plasma membrane"/>
    <property type="evidence" value="ECO:0007669"/>
    <property type="project" value="TreeGrafter"/>
</dbReference>
<dbReference type="Pfam" id="PF13805">
    <property type="entry name" value="Pil1"/>
    <property type="match status" value="1"/>
</dbReference>
<reference evidence="3 4" key="1">
    <citation type="journal article" date="2018" name="Mol. Biol. Evol.">
        <title>Broad Genomic Sampling Reveals a Smut Pathogenic Ancestry of the Fungal Clade Ustilaginomycotina.</title>
        <authorList>
            <person name="Kijpornyongpan T."/>
            <person name="Mondo S.J."/>
            <person name="Barry K."/>
            <person name="Sandor L."/>
            <person name="Lee J."/>
            <person name="Lipzen A."/>
            <person name="Pangilinan J."/>
            <person name="LaButti K."/>
            <person name="Hainaut M."/>
            <person name="Henrissat B."/>
            <person name="Grigoriev I.V."/>
            <person name="Spatafora J.W."/>
            <person name="Aime M.C."/>
        </authorList>
    </citation>
    <scope>NUCLEOTIDE SEQUENCE [LARGE SCALE GENOMIC DNA]</scope>
    <source>
        <strain evidence="3 4">MCA 4658</strain>
    </source>
</reference>
<feature type="compositionally biased region" description="Low complexity" evidence="2">
    <location>
        <begin position="39"/>
        <end position="51"/>
    </location>
</feature>
<dbReference type="PANTHER" id="PTHR31962">
    <property type="entry name" value="SPHINGOLIPID LONG CHAIN BASE-RESPONSIVE PROTEIN PIL1"/>
    <property type="match status" value="1"/>
</dbReference>
<feature type="compositionally biased region" description="Basic and acidic residues" evidence="2">
    <location>
        <begin position="527"/>
        <end position="554"/>
    </location>
</feature>
<dbReference type="PANTHER" id="PTHR31962:SF1">
    <property type="entry name" value="SPHINGOLIPID LONG CHAIN BASE-RESPONSIVE PROTEIN PIL1"/>
    <property type="match status" value="1"/>
</dbReference>
<gene>
    <name evidence="3" type="ORF">IE81DRAFT_321447</name>
</gene>
<feature type="compositionally biased region" description="Low complexity" evidence="2">
    <location>
        <begin position="14"/>
        <end position="23"/>
    </location>
</feature>
<sequence>MSSFMQKARERAMEAAAKAQDAASSFSGAHGSPNASHASGHGSNSNTTNNNGGVGGYTGSLPHVLRQGVAQFYPRSEFDSRSSHVLSSALKSVSIDHEALARETKTAAKSAYLWGQDQDPYKREDGAGDAALVDVMDRLAFLLTTVGDLETAHVSQLEAARSTFKRVVKAEADLASKRERRVKIQRELATLMPEQAKGNRERIGPLEAKLKEFEHEDREAEEELGRLKRESIRDSFETHFDALAVLGEKLSIVARHGKLLTHQLPVYAPPFPAPRVKAGPNEPLWPGASRTAAIRAAVGPALAAYHPAPQLPELDLPAEGAPVKASLSRKDTESYGVSHAAELSDQHTGLSASPPQAGGGDLQRNESSSSATDQNHAASAFPLSPPQGSPNELLSNINNAPANLPSSPPTGAHTQPQRHRVPPIPSPTARPADASHLPPAPSHETDVKGDLATGPSVAETGQPIVGPGGPSSGQLSPRVPRKPSVTAHAAPAPGFAPSVPTADSTAAAASSSSALSAQPASYYETTSDARARKEAEAARERKEAEARAEQEQVRQHVVSARLRRDGTIVRRGEQGFAEAEEENLPPYHE</sequence>